<feature type="compositionally biased region" description="Polar residues" evidence="8">
    <location>
        <begin position="928"/>
        <end position="937"/>
    </location>
</feature>
<comment type="similarity">
    <text evidence="2">Belongs to the ARR-like family.</text>
</comment>
<dbReference type="InterPro" id="IPR045279">
    <property type="entry name" value="ARR-like"/>
</dbReference>
<dbReference type="Pfam" id="PF06203">
    <property type="entry name" value="CCT"/>
    <property type="match status" value="1"/>
</dbReference>
<proteinExistence type="inferred from homology"/>
<evidence type="ECO:0000256" key="1">
    <source>
        <dbReference type="ARBA" id="ARBA00004123"/>
    </source>
</evidence>
<evidence type="ECO:0000256" key="8">
    <source>
        <dbReference type="SAM" id="MobiDB-lite"/>
    </source>
</evidence>
<dbReference type="OMA" id="ANEHSTI"/>
<gene>
    <name evidence="11" type="ORF">HHK36_027371</name>
</gene>
<evidence type="ECO:0000256" key="5">
    <source>
        <dbReference type="ARBA" id="ARBA00023242"/>
    </source>
</evidence>
<reference evidence="11 12" key="1">
    <citation type="submission" date="2020-04" db="EMBL/GenBank/DDBJ databases">
        <title>Plant Genome Project.</title>
        <authorList>
            <person name="Zhang R.-G."/>
        </authorList>
    </citation>
    <scope>NUCLEOTIDE SEQUENCE [LARGE SCALE GENOMIC DNA]</scope>
    <source>
        <strain evidence="11">YNK0</strain>
        <tissue evidence="11">Leaf</tissue>
    </source>
</reference>
<dbReference type="PANTHER" id="PTHR43874:SF146">
    <property type="entry name" value="TWO-COMPONENT RESPONSE REGULATOR-LIKE APRR9"/>
    <property type="match status" value="1"/>
</dbReference>
<evidence type="ECO:0000256" key="2">
    <source>
        <dbReference type="ARBA" id="ARBA00010330"/>
    </source>
</evidence>
<sequence length="937" mass="104274">MNRYVKSWVHAMLGADERMNGCSIHQNYPAGKTQPHFDFIRSRDEAGHYPLRLATVSVSSPLVTGNYLLWSDTNEGNQAIESNRKGRQQEQKEAIGMIGYLAGKPEGIDEQMSRNCVGFHCRLEPCRIGLNGMEELLDPRVAHFVLCILSLGQLIANGCHTGRMRGVTVATSCSRPAFNTCFNSSPPFQINRISPSLYKLVQGIPDNTDLLLKLGFFLVKAWRVMGEFVFGSEEAAMDVDTEMVKEASSTVLGWEKFLPHMSDLRILLVEADDSTRQIISALLRKCNYRVSAVPDGLKAWETLKERPHSIDLILTEMELPSISGFALLNLIMEHEIYKNIPVIMMSSHDSVSMVFKCMLRGSADFLIKPVRRNELRNLWQHVWRRQSSTGGGHDNQCGSLAQQKLEATSENNAASNHSSDYVVCTQKNDECSEKGSDAQSSCTKPDLEAESACMQNMQDILQSKYRTSYLQSDTKIQKHGDCVKLDQKLLRHGCEAGDKSTKLGSEVARFNKANDSTGLVLEEDHPSAKTMTRGENMTPVPHIEAANISSVTHHDNYGLVEPSREVIDLIGAFDNRPKCIYGNSGSDEDTKSFGSSPLLELSLRRFHPSGSEKQGTQIRHTLNHSYASAFSQYNNRAVHPVFPTVASFCTEAEECMNNIHKHLSNHVHGHDTETPQWHGVKVNNNQESMNSVVIGQSETAFPYPRLEISVPVHVRGTRPESLCAGYGDVFPPLFNTQSGPPPVRSPNSYNQQEPHFSVNSSYQSHPQIPNHEQVHHPLDQNANNSTNQTGHKQENNLESLEDWRPDSPASGQSASSSLCNGTVSHVNSSGGGSVCNVPPAAVDWAASGSGNEEGLFIHDGIRGMDSHLFTQREAALTKFRLKRKDRCYDKKVHQSSKMKIKITTPNVRYESRKRLAEQRPRVKGQFVRQVQTDPSPA</sequence>
<feature type="domain" description="CCT" evidence="10">
    <location>
        <begin position="887"/>
        <end position="929"/>
    </location>
</feature>
<dbReference type="SMART" id="SM00448">
    <property type="entry name" value="REC"/>
    <property type="match status" value="1"/>
</dbReference>
<comment type="caution">
    <text evidence="6">Lacks conserved residue(s) required for the propagation of feature annotation.</text>
</comment>
<dbReference type="PANTHER" id="PTHR43874">
    <property type="entry name" value="TWO-COMPONENT RESPONSE REGULATOR"/>
    <property type="match status" value="1"/>
</dbReference>
<dbReference type="AlphaFoldDB" id="A0A834YHI6"/>
<name>A0A834YHI6_TETSI</name>
<dbReference type="PROSITE" id="PS51017">
    <property type="entry name" value="CCT"/>
    <property type="match status" value="1"/>
</dbReference>
<dbReference type="GO" id="GO:0048511">
    <property type="term" value="P:rhythmic process"/>
    <property type="evidence" value="ECO:0007669"/>
    <property type="project" value="UniProtKB-KW"/>
</dbReference>
<dbReference type="OrthoDB" id="60033at2759"/>
<feature type="compositionally biased region" description="Polar residues" evidence="8">
    <location>
        <begin position="780"/>
        <end position="790"/>
    </location>
</feature>
<dbReference type="Gene3D" id="3.40.50.2300">
    <property type="match status" value="1"/>
</dbReference>
<feature type="region of interest" description="Disordered" evidence="8">
    <location>
        <begin position="913"/>
        <end position="937"/>
    </location>
</feature>
<protein>
    <submittedName>
        <fullName evidence="11">Uncharacterized protein</fullName>
    </submittedName>
</protein>
<dbReference type="GO" id="GO:0005634">
    <property type="term" value="C:nucleus"/>
    <property type="evidence" value="ECO:0007669"/>
    <property type="project" value="UniProtKB-SubCell"/>
</dbReference>
<evidence type="ECO:0000256" key="3">
    <source>
        <dbReference type="ARBA" id="ARBA00023012"/>
    </source>
</evidence>
<accession>A0A834YHI6</accession>
<comment type="subcellular location">
    <subcellularLocation>
        <location evidence="1 7">Nucleus</location>
    </subcellularLocation>
</comment>
<feature type="compositionally biased region" description="Polar residues" evidence="8">
    <location>
        <begin position="745"/>
        <end position="767"/>
    </location>
</feature>
<dbReference type="EMBL" id="JABCRI010000021">
    <property type="protein sequence ID" value="KAF8379906.1"/>
    <property type="molecule type" value="Genomic_DNA"/>
</dbReference>
<dbReference type="GO" id="GO:0009736">
    <property type="term" value="P:cytokinin-activated signaling pathway"/>
    <property type="evidence" value="ECO:0007669"/>
    <property type="project" value="InterPro"/>
</dbReference>
<dbReference type="InterPro" id="IPR011006">
    <property type="entry name" value="CheY-like_superfamily"/>
</dbReference>
<dbReference type="Proteomes" id="UP000655225">
    <property type="component" value="Unassembled WGS sequence"/>
</dbReference>
<dbReference type="InterPro" id="IPR010402">
    <property type="entry name" value="CCT_domain"/>
</dbReference>
<feature type="region of interest" description="Disordered" evidence="8">
    <location>
        <begin position="733"/>
        <end position="792"/>
    </location>
</feature>
<feature type="domain" description="Response regulatory" evidence="9">
    <location>
        <begin position="265"/>
        <end position="383"/>
    </location>
</feature>
<comment type="caution">
    <text evidence="11">The sequence shown here is derived from an EMBL/GenBank/DDBJ whole genome shotgun (WGS) entry which is preliminary data.</text>
</comment>
<dbReference type="PROSITE" id="PS50110">
    <property type="entry name" value="RESPONSE_REGULATORY"/>
    <property type="match status" value="1"/>
</dbReference>
<keyword evidence="3" id="KW-0902">Two-component regulatory system</keyword>
<evidence type="ECO:0000259" key="9">
    <source>
        <dbReference type="PROSITE" id="PS50110"/>
    </source>
</evidence>
<organism evidence="11 12">
    <name type="scientific">Tetracentron sinense</name>
    <name type="common">Spur-leaf</name>
    <dbReference type="NCBI Taxonomy" id="13715"/>
    <lineage>
        <taxon>Eukaryota</taxon>
        <taxon>Viridiplantae</taxon>
        <taxon>Streptophyta</taxon>
        <taxon>Embryophyta</taxon>
        <taxon>Tracheophyta</taxon>
        <taxon>Spermatophyta</taxon>
        <taxon>Magnoliopsida</taxon>
        <taxon>Trochodendrales</taxon>
        <taxon>Trochodendraceae</taxon>
        <taxon>Tetracentron</taxon>
    </lineage>
</organism>
<evidence type="ECO:0000256" key="7">
    <source>
        <dbReference type="PROSITE-ProRule" id="PRU00357"/>
    </source>
</evidence>
<evidence type="ECO:0000313" key="11">
    <source>
        <dbReference type="EMBL" id="KAF8379906.1"/>
    </source>
</evidence>
<keyword evidence="4" id="KW-0090">Biological rhythms</keyword>
<dbReference type="GO" id="GO:0000160">
    <property type="term" value="P:phosphorelay signal transduction system"/>
    <property type="evidence" value="ECO:0007669"/>
    <property type="project" value="UniProtKB-KW"/>
</dbReference>
<evidence type="ECO:0000256" key="6">
    <source>
        <dbReference type="PROSITE-ProRule" id="PRU00169"/>
    </source>
</evidence>
<evidence type="ECO:0000256" key="4">
    <source>
        <dbReference type="ARBA" id="ARBA00023108"/>
    </source>
</evidence>
<keyword evidence="5 7" id="KW-0539">Nucleus</keyword>
<dbReference type="SUPFAM" id="SSF52172">
    <property type="entry name" value="CheY-like"/>
    <property type="match status" value="1"/>
</dbReference>
<evidence type="ECO:0000259" key="10">
    <source>
        <dbReference type="PROSITE" id="PS51017"/>
    </source>
</evidence>
<keyword evidence="12" id="KW-1185">Reference proteome</keyword>
<dbReference type="Pfam" id="PF00072">
    <property type="entry name" value="Response_reg"/>
    <property type="match status" value="1"/>
</dbReference>
<dbReference type="CDD" id="cd17582">
    <property type="entry name" value="psREC_PRR"/>
    <property type="match status" value="1"/>
</dbReference>
<evidence type="ECO:0000313" key="12">
    <source>
        <dbReference type="Proteomes" id="UP000655225"/>
    </source>
</evidence>
<dbReference type="InterPro" id="IPR001789">
    <property type="entry name" value="Sig_transdc_resp-reg_receiver"/>
</dbReference>